<dbReference type="STRING" id="375.BKD09_RS13690"/>
<comment type="similarity">
    <text evidence="2">Belongs to the chromate ion transporter (CHR) (TC 2.A.51) family.</text>
</comment>
<name>A0A0A3Y4M8_BRAJP</name>
<feature type="transmembrane region" description="Helical" evidence="8">
    <location>
        <begin position="187"/>
        <end position="203"/>
    </location>
</feature>
<evidence type="ECO:0000313" key="9">
    <source>
        <dbReference type="EMBL" id="KGT81585.1"/>
    </source>
</evidence>
<evidence type="ECO:0000313" key="10">
    <source>
        <dbReference type="Proteomes" id="UP000030377"/>
    </source>
</evidence>
<evidence type="ECO:0000256" key="8">
    <source>
        <dbReference type="SAM" id="Phobius"/>
    </source>
</evidence>
<dbReference type="InterPro" id="IPR052518">
    <property type="entry name" value="CHR_Transporter"/>
</dbReference>
<feature type="transmembrane region" description="Helical" evidence="8">
    <location>
        <begin position="136"/>
        <end position="153"/>
    </location>
</feature>
<evidence type="ECO:0000256" key="3">
    <source>
        <dbReference type="ARBA" id="ARBA00022475"/>
    </source>
</evidence>
<dbReference type="PANTHER" id="PTHR43663">
    <property type="entry name" value="CHROMATE TRANSPORT PROTEIN-RELATED"/>
    <property type="match status" value="1"/>
</dbReference>
<evidence type="ECO:0000256" key="2">
    <source>
        <dbReference type="ARBA" id="ARBA00005262"/>
    </source>
</evidence>
<dbReference type="PANTHER" id="PTHR43663:SF1">
    <property type="entry name" value="CHROMATE TRANSPORTER"/>
    <property type="match status" value="1"/>
</dbReference>
<dbReference type="EMBL" id="JRPN01000001">
    <property type="protein sequence ID" value="KGT81585.1"/>
    <property type="molecule type" value="Genomic_DNA"/>
</dbReference>
<dbReference type="InterPro" id="IPR003370">
    <property type="entry name" value="Chromate_transpt"/>
</dbReference>
<evidence type="ECO:0000256" key="4">
    <source>
        <dbReference type="ARBA" id="ARBA00022692"/>
    </source>
</evidence>
<evidence type="ECO:0000256" key="7">
    <source>
        <dbReference type="SAM" id="MobiDB-lite"/>
    </source>
</evidence>
<accession>A0A0A3Y4M8</accession>
<dbReference type="GO" id="GO:0015109">
    <property type="term" value="F:chromate transmembrane transporter activity"/>
    <property type="evidence" value="ECO:0007669"/>
    <property type="project" value="InterPro"/>
</dbReference>
<gene>
    <name evidence="9" type="ORF">MA20_02255</name>
</gene>
<keyword evidence="3" id="KW-1003">Cell membrane</keyword>
<comment type="subcellular location">
    <subcellularLocation>
        <location evidence="1">Cell membrane</location>
        <topology evidence="1">Multi-pass membrane protein</topology>
    </subcellularLocation>
</comment>
<evidence type="ECO:0000256" key="1">
    <source>
        <dbReference type="ARBA" id="ARBA00004651"/>
    </source>
</evidence>
<dbReference type="GO" id="GO:0005886">
    <property type="term" value="C:plasma membrane"/>
    <property type="evidence" value="ECO:0007669"/>
    <property type="project" value="UniProtKB-SubCell"/>
</dbReference>
<feature type="region of interest" description="Disordered" evidence="7">
    <location>
        <begin position="1"/>
        <end position="25"/>
    </location>
</feature>
<protein>
    <submittedName>
        <fullName evidence="9">Chromate transporter</fullName>
    </submittedName>
</protein>
<feature type="transmembrane region" description="Helical" evidence="8">
    <location>
        <begin position="165"/>
        <end position="181"/>
    </location>
</feature>
<dbReference type="RefSeq" id="WP_041953305.1">
    <property type="nucleotide sequence ID" value="NZ_CP081350.1"/>
</dbReference>
<feature type="transmembrane region" description="Helical" evidence="8">
    <location>
        <begin position="32"/>
        <end position="54"/>
    </location>
</feature>
<feature type="transmembrane region" description="Helical" evidence="8">
    <location>
        <begin position="99"/>
        <end position="124"/>
    </location>
</feature>
<keyword evidence="5 8" id="KW-1133">Transmembrane helix</keyword>
<evidence type="ECO:0000256" key="5">
    <source>
        <dbReference type="ARBA" id="ARBA00022989"/>
    </source>
</evidence>
<evidence type="ECO:0000256" key="6">
    <source>
        <dbReference type="ARBA" id="ARBA00023136"/>
    </source>
</evidence>
<keyword evidence="6 8" id="KW-0472">Membrane</keyword>
<proteinExistence type="inferred from homology"/>
<dbReference type="Pfam" id="PF02417">
    <property type="entry name" value="Chromate_transp"/>
    <property type="match status" value="1"/>
</dbReference>
<dbReference type="Proteomes" id="UP000030377">
    <property type="component" value="Unassembled WGS sequence"/>
</dbReference>
<dbReference type="AlphaFoldDB" id="A0A0A3Y4M8"/>
<organism evidence="9 10">
    <name type="scientific">Bradyrhizobium japonicum</name>
    <dbReference type="NCBI Taxonomy" id="375"/>
    <lineage>
        <taxon>Bacteria</taxon>
        <taxon>Pseudomonadati</taxon>
        <taxon>Pseudomonadota</taxon>
        <taxon>Alphaproteobacteria</taxon>
        <taxon>Hyphomicrobiales</taxon>
        <taxon>Nitrobacteraceae</taxon>
        <taxon>Bradyrhizobium</taxon>
    </lineage>
</organism>
<reference evidence="9 10" key="1">
    <citation type="submission" date="2014-09" db="EMBL/GenBank/DDBJ databases">
        <title>Draft genome of Bradyrhizobium japonicum Is-34.</title>
        <authorList>
            <person name="Tsurumaru H."/>
            <person name="Yamakawa T."/>
            <person name="Hashimoto S."/>
            <person name="Okizaki K."/>
            <person name="Kanesaki Y."/>
            <person name="Yoshikawa H."/>
            <person name="Yajima S."/>
        </authorList>
    </citation>
    <scope>NUCLEOTIDE SEQUENCE [LARGE SCALE GENOMIC DNA]</scope>
    <source>
        <strain evidence="9 10">Is-34</strain>
    </source>
</reference>
<comment type="caution">
    <text evidence="9">The sequence shown here is derived from an EMBL/GenBank/DDBJ whole genome shotgun (WGS) entry which is preliminary data.</text>
</comment>
<feature type="compositionally biased region" description="Low complexity" evidence="7">
    <location>
        <begin position="1"/>
        <end position="11"/>
    </location>
</feature>
<sequence length="209" mass="22402">MSTDSAPAAQEPDPEPDQEPDHPAVHAPPPGLVALFLAFARMSLAGFGGVLVFARHAIVDQHRWMTADEFNETFALCHFLPGPNIVNLSMVFGSRLRGIAGGVAAFTGLLLPPTVIMTVLAIIYARFGDVEVLRRILAGISCAAVGLLIAVVFRMMMPLLKRMDAVVLILMLGVFVAIGVLRLPLQAVLLVAIPVSIGVTYWVRRKVAA</sequence>
<keyword evidence="4 8" id="KW-0812">Transmembrane</keyword>